<keyword evidence="3" id="KW-1003">Cell membrane</keyword>
<feature type="transmembrane region" description="Helical" evidence="19">
    <location>
        <begin position="136"/>
        <end position="158"/>
    </location>
</feature>
<evidence type="ECO:0000256" key="2">
    <source>
        <dbReference type="ARBA" id="ARBA00005801"/>
    </source>
</evidence>
<evidence type="ECO:0000256" key="1">
    <source>
        <dbReference type="ARBA" id="ARBA00004429"/>
    </source>
</evidence>
<evidence type="ECO:0000313" key="23">
    <source>
        <dbReference type="Proteomes" id="UP000245539"/>
    </source>
</evidence>
<dbReference type="Pfam" id="PF01478">
    <property type="entry name" value="Peptidase_A24"/>
    <property type="match status" value="1"/>
</dbReference>
<comment type="caution">
    <text evidence="22">The sequence shown here is derived from an EMBL/GenBank/DDBJ whole genome shotgun (WGS) entry which is preliminary data.</text>
</comment>
<dbReference type="InterPro" id="IPR000045">
    <property type="entry name" value="Prepilin_IV_endopep_pep"/>
</dbReference>
<feature type="domain" description="Prepilin peptidase A24 N-terminal" evidence="21">
    <location>
        <begin position="20"/>
        <end position="130"/>
    </location>
</feature>
<keyword evidence="10 18" id="KW-0378">Hydrolase</keyword>
<dbReference type="GO" id="GO:0004190">
    <property type="term" value="F:aspartic-type endopeptidase activity"/>
    <property type="evidence" value="ECO:0007669"/>
    <property type="project" value="UniProtKB-EC"/>
</dbReference>
<dbReference type="GO" id="GO:0005886">
    <property type="term" value="C:plasma membrane"/>
    <property type="evidence" value="ECO:0007669"/>
    <property type="project" value="UniProtKB-SubCell"/>
</dbReference>
<organism evidence="22 23">
    <name type="scientific">Leucothrix pacifica</name>
    <dbReference type="NCBI Taxonomy" id="1247513"/>
    <lineage>
        <taxon>Bacteria</taxon>
        <taxon>Pseudomonadati</taxon>
        <taxon>Pseudomonadota</taxon>
        <taxon>Gammaproteobacteria</taxon>
        <taxon>Thiotrichales</taxon>
        <taxon>Thiotrichaceae</taxon>
        <taxon>Leucothrix</taxon>
    </lineage>
</organism>
<dbReference type="Proteomes" id="UP000245539">
    <property type="component" value="Unassembled WGS sequence"/>
</dbReference>
<dbReference type="GO" id="GO:0006465">
    <property type="term" value="P:signal peptide processing"/>
    <property type="evidence" value="ECO:0007669"/>
    <property type="project" value="TreeGrafter"/>
</dbReference>
<keyword evidence="6 18" id="KW-0645">Protease</keyword>
<reference evidence="22 23" key="1">
    <citation type="submission" date="2018-05" db="EMBL/GenBank/DDBJ databases">
        <title>Leucothrix arctica sp. nov., isolated from Arctic seawater.</title>
        <authorList>
            <person name="Choi A."/>
            <person name="Baek K."/>
        </authorList>
    </citation>
    <scope>NUCLEOTIDE SEQUENCE [LARGE SCALE GENOMIC DNA]</scope>
    <source>
        <strain evidence="22 23">JCM 18388</strain>
    </source>
</reference>
<evidence type="ECO:0000256" key="13">
    <source>
        <dbReference type="ARBA" id="ARBA00023268"/>
    </source>
</evidence>
<feature type="transmembrane region" description="Helical" evidence="19">
    <location>
        <begin position="12"/>
        <end position="33"/>
    </location>
</feature>
<evidence type="ECO:0000256" key="16">
    <source>
        <dbReference type="ARBA" id="ARBA00071870"/>
    </source>
</evidence>
<evidence type="ECO:0000259" key="21">
    <source>
        <dbReference type="Pfam" id="PF06750"/>
    </source>
</evidence>
<comment type="subcellular location">
    <subcellularLocation>
        <location evidence="1">Cell inner membrane</location>
        <topology evidence="1">Multi-pass membrane protein</topology>
    </subcellularLocation>
    <subcellularLocation>
        <location evidence="18">Cell membrane</location>
        <topology evidence="18">Multi-pass membrane protein</topology>
    </subcellularLocation>
</comment>
<dbReference type="AlphaFoldDB" id="A0A317CNK5"/>
<keyword evidence="13 18" id="KW-0511">Multifunctional enzyme</keyword>
<evidence type="ECO:0000256" key="4">
    <source>
        <dbReference type="ARBA" id="ARBA00022519"/>
    </source>
</evidence>
<feature type="transmembrane region" description="Helical" evidence="19">
    <location>
        <begin position="179"/>
        <end position="200"/>
    </location>
</feature>
<dbReference type="EMBL" id="QGKM01000005">
    <property type="protein sequence ID" value="PWR00105.1"/>
    <property type="molecule type" value="Genomic_DNA"/>
</dbReference>
<accession>A0A317CNK5</accession>
<dbReference type="RefSeq" id="WP_109836161.1">
    <property type="nucleotide sequence ID" value="NZ_QGKM01000005.1"/>
</dbReference>
<dbReference type="InterPro" id="IPR010627">
    <property type="entry name" value="Prepilin_pept_A24_N"/>
</dbReference>
<dbReference type="InterPro" id="IPR014032">
    <property type="entry name" value="Peptidase_A24A_bac"/>
</dbReference>
<protein>
    <recommendedName>
        <fullName evidence="16 18">Prepilin leader peptidase/N-methyltransferase</fullName>
        <ecNumber evidence="18">2.1.1.-</ecNumber>
        <ecNumber evidence="15 18">3.4.23.43</ecNumber>
    </recommendedName>
</protein>
<evidence type="ECO:0000256" key="14">
    <source>
        <dbReference type="ARBA" id="ARBA00050401"/>
    </source>
</evidence>
<dbReference type="EC" id="3.4.23.43" evidence="15 18"/>
<keyword evidence="4" id="KW-0997">Cell inner membrane</keyword>
<comment type="function">
    <text evidence="18">Plays an essential role in type IV pili and type II pseudopili formation by proteolytically removing the leader sequence from substrate proteins and subsequently monomethylating the alpha-amino group of the newly exposed N-terminal phenylalanine.</text>
</comment>
<keyword evidence="9 18" id="KW-0812">Transmembrane</keyword>
<dbReference type="PRINTS" id="PR00864">
    <property type="entry name" value="PREPILNPTASE"/>
</dbReference>
<proteinExistence type="inferred from homology"/>
<evidence type="ECO:0000259" key="20">
    <source>
        <dbReference type="Pfam" id="PF01478"/>
    </source>
</evidence>
<evidence type="ECO:0000256" key="9">
    <source>
        <dbReference type="ARBA" id="ARBA00022692"/>
    </source>
</evidence>
<keyword evidence="5 18" id="KW-0489">Methyltransferase</keyword>
<evidence type="ECO:0000256" key="15">
    <source>
        <dbReference type="ARBA" id="ARBA00067082"/>
    </source>
</evidence>
<evidence type="ECO:0000256" key="19">
    <source>
        <dbReference type="SAM" id="Phobius"/>
    </source>
</evidence>
<feature type="transmembrane region" description="Helical" evidence="19">
    <location>
        <begin position="262"/>
        <end position="279"/>
    </location>
</feature>
<dbReference type="FunFam" id="1.20.120.1220:FF:000001">
    <property type="entry name" value="Type 4 prepilin-like proteins leader peptide-processing enzyme"/>
    <property type="match status" value="1"/>
</dbReference>
<evidence type="ECO:0000256" key="7">
    <source>
        <dbReference type="ARBA" id="ARBA00022679"/>
    </source>
</evidence>
<keyword evidence="8" id="KW-0949">S-adenosyl-L-methionine</keyword>
<evidence type="ECO:0000256" key="10">
    <source>
        <dbReference type="ARBA" id="ARBA00022801"/>
    </source>
</evidence>
<keyword evidence="11 19" id="KW-1133">Transmembrane helix</keyword>
<dbReference type="PANTHER" id="PTHR30487:SF0">
    <property type="entry name" value="PREPILIN LEADER PEPTIDASE_N-METHYLTRANSFERASE-RELATED"/>
    <property type="match status" value="1"/>
</dbReference>
<dbReference type="EC" id="2.1.1.-" evidence="18"/>
<evidence type="ECO:0000313" key="22">
    <source>
        <dbReference type="EMBL" id="PWR00105.1"/>
    </source>
</evidence>
<dbReference type="Gene3D" id="1.20.120.1220">
    <property type="match status" value="1"/>
</dbReference>
<dbReference type="InterPro" id="IPR050882">
    <property type="entry name" value="Prepilin_peptidase/N-MTase"/>
</dbReference>
<evidence type="ECO:0000256" key="5">
    <source>
        <dbReference type="ARBA" id="ARBA00022603"/>
    </source>
</evidence>
<evidence type="ECO:0000256" key="11">
    <source>
        <dbReference type="ARBA" id="ARBA00022989"/>
    </source>
</evidence>
<evidence type="ECO:0000256" key="3">
    <source>
        <dbReference type="ARBA" id="ARBA00022475"/>
    </source>
</evidence>
<sequence>MQLLALLEHSPIFLITVVGIFSLLIGSFLNAAIHRIPIMLQREWDAECSAHIHEKDPDYIPETLERFNLFVPRSCCPTCGHQISAMENIPVLSYFMLGGKCKGCKTKISKQYPIIEILTSVLSMLIAWKFGYGWPMLAMLVFAWTLITLGMIDANTMLLPDSLTLPLMWLGLLVNLNGFYADINSAVIGAIVGYMSLWSVFQLFKLVTGKDGMGYGDFKILAAIGAWGGWQILPFTIFASALLGAVVGIAMMKIQRRKDSHPIPYGPWLALAGLIGLLWRDDIVTGMTAYFQLG</sequence>
<keyword evidence="23" id="KW-1185">Reference proteome</keyword>
<dbReference type="OrthoDB" id="9789291at2"/>
<feature type="transmembrane region" description="Helical" evidence="19">
    <location>
        <begin position="220"/>
        <end position="250"/>
    </location>
</feature>
<gene>
    <name evidence="22" type="ORF">DKW60_02910</name>
</gene>
<dbReference type="PANTHER" id="PTHR30487">
    <property type="entry name" value="TYPE 4 PREPILIN-LIKE PROTEINS LEADER PEPTIDE-PROCESSING ENZYME"/>
    <property type="match status" value="1"/>
</dbReference>
<evidence type="ECO:0000256" key="8">
    <source>
        <dbReference type="ARBA" id="ARBA00022691"/>
    </source>
</evidence>
<evidence type="ECO:0000256" key="12">
    <source>
        <dbReference type="ARBA" id="ARBA00023136"/>
    </source>
</evidence>
<dbReference type="GO" id="GO:0032259">
    <property type="term" value="P:methylation"/>
    <property type="evidence" value="ECO:0007669"/>
    <property type="project" value="UniProtKB-KW"/>
</dbReference>
<evidence type="ECO:0000256" key="17">
    <source>
        <dbReference type="RuleBase" id="RU003793"/>
    </source>
</evidence>
<comment type="catalytic activity">
    <reaction evidence="14 18">
        <text>Typically cleaves a -Gly-|-Phe- bond to release an N-terminal, basic peptide of 5-8 residues from type IV prepilin, and then N-methylates the new N-terminal amino group, the methyl donor being S-adenosyl-L-methionine.</text>
        <dbReference type="EC" id="3.4.23.43"/>
    </reaction>
</comment>
<evidence type="ECO:0000256" key="18">
    <source>
        <dbReference type="RuleBase" id="RU003794"/>
    </source>
</evidence>
<keyword evidence="7 18" id="KW-0808">Transferase</keyword>
<keyword evidence="12 19" id="KW-0472">Membrane</keyword>
<name>A0A317CNK5_9GAMM</name>
<feature type="domain" description="Prepilin type IV endopeptidase peptidase" evidence="20">
    <location>
        <begin position="140"/>
        <end position="249"/>
    </location>
</feature>
<evidence type="ECO:0000256" key="6">
    <source>
        <dbReference type="ARBA" id="ARBA00022670"/>
    </source>
</evidence>
<comment type="similarity">
    <text evidence="2 17">Belongs to the peptidase A24 family.</text>
</comment>
<dbReference type="Pfam" id="PF06750">
    <property type="entry name" value="A24_N_bact"/>
    <property type="match status" value="1"/>
</dbReference>
<dbReference type="GO" id="GO:0008168">
    <property type="term" value="F:methyltransferase activity"/>
    <property type="evidence" value="ECO:0007669"/>
    <property type="project" value="UniProtKB-KW"/>
</dbReference>